<dbReference type="EMBL" id="JAWDIU010000004">
    <property type="protein sequence ID" value="MDU0327475.1"/>
    <property type="molecule type" value="Genomic_DNA"/>
</dbReference>
<sequence>MPLTPEPAIHYVTDGDAAHPTVVLIAGGGAQLIAWHVDLVAQLVDRGLHVVRIDNRDVGLSARFGGVDDIDGGYGLEEMGDDVVRVLDDLGVARAHLVGHSMGGMMAQMTALRHADRVASLGLLSTIPGRDPRYVLHAEPDLTGAPARYTRDEVVAGASAFAAATAGQRYPLDVEWNAWAAGEAFDRGYSPEGFSRQWAALMRAPERLELLRDVDVPVLVFHGRDDDVLHWSAAVDMAEALVAAELQVHPGMGHYIVPELWPELVAGIARTVAAGEARH</sequence>
<evidence type="ECO:0000313" key="2">
    <source>
        <dbReference type="EMBL" id="MDU0327475.1"/>
    </source>
</evidence>
<keyword evidence="2" id="KW-0378">Hydrolase</keyword>
<dbReference type="Pfam" id="PF00561">
    <property type="entry name" value="Abhydrolase_1"/>
    <property type="match status" value="1"/>
</dbReference>
<dbReference type="Gene3D" id="3.40.50.1820">
    <property type="entry name" value="alpha/beta hydrolase"/>
    <property type="match status" value="1"/>
</dbReference>
<name>A0ABU3RXH7_9MICO</name>
<dbReference type="PRINTS" id="PR00111">
    <property type="entry name" value="ABHYDROLASE"/>
</dbReference>
<feature type="domain" description="AB hydrolase-1" evidence="1">
    <location>
        <begin position="20"/>
        <end position="257"/>
    </location>
</feature>
<dbReference type="SUPFAM" id="SSF53474">
    <property type="entry name" value="alpha/beta-Hydrolases"/>
    <property type="match status" value="1"/>
</dbReference>
<dbReference type="GO" id="GO:0016787">
    <property type="term" value="F:hydrolase activity"/>
    <property type="evidence" value="ECO:0007669"/>
    <property type="project" value="UniProtKB-KW"/>
</dbReference>
<dbReference type="RefSeq" id="WP_230705227.1">
    <property type="nucleotide sequence ID" value="NZ_JAWDIU010000004.1"/>
</dbReference>
<dbReference type="Proteomes" id="UP001256673">
    <property type="component" value="Unassembled WGS sequence"/>
</dbReference>
<proteinExistence type="predicted"/>
<comment type="caution">
    <text evidence="2">The sequence shown here is derived from an EMBL/GenBank/DDBJ whole genome shotgun (WGS) entry which is preliminary data.</text>
</comment>
<dbReference type="InterPro" id="IPR000073">
    <property type="entry name" value="AB_hydrolase_1"/>
</dbReference>
<dbReference type="InterPro" id="IPR029058">
    <property type="entry name" value="AB_hydrolase_fold"/>
</dbReference>
<gene>
    <name evidence="2" type="ORF">RWH43_11975</name>
</gene>
<evidence type="ECO:0000313" key="3">
    <source>
        <dbReference type="Proteomes" id="UP001256673"/>
    </source>
</evidence>
<keyword evidence="3" id="KW-1185">Reference proteome</keyword>
<reference evidence="2 3" key="1">
    <citation type="submission" date="2023-09" db="EMBL/GenBank/DDBJ databases">
        <title>Microbacterium fusihabitans sp. nov., Microbacterium phycihabitans sp. nov., and Microbacterium cervinum sp. nov., isolated from dried seaweeds of beach.</title>
        <authorList>
            <person name="Lee S.D."/>
        </authorList>
    </citation>
    <scope>NUCLEOTIDE SEQUENCE [LARGE SCALE GENOMIC DNA]</scope>
    <source>
        <strain evidence="2 3">KSW2-21</strain>
    </source>
</reference>
<evidence type="ECO:0000259" key="1">
    <source>
        <dbReference type="Pfam" id="PF00561"/>
    </source>
</evidence>
<protein>
    <submittedName>
        <fullName evidence="2">Alpha/beta hydrolase</fullName>
    </submittedName>
</protein>
<dbReference type="PANTHER" id="PTHR43433:SF5">
    <property type="entry name" value="AB HYDROLASE-1 DOMAIN-CONTAINING PROTEIN"/>
    <property type="match status" value="1"/>
</dbReference>
<dbReference type="PANTHER" id="PTHR43433">
    <property type="entry name" value="HYDROLASE, ALPHA/BETA FOLD FAMILY PROTEIN"/>
    <property type="match status" value="1"/>
</dbReference>
<accession>A0ABU3RXH7</accession>
<dbReference type="InterPro" id="IPR050471">
    <property type="entry name" value="AB_hydrolase"/>
</dbReference>
<organism evidence="2 3">
    <name type="scientific">Microbacterium algihabitans</name>
    <dbReference type="NCBI Taxonomy" id="3075992"/>
    <lineage>
        <taxon>Bacteria</taxon>
        <taxon>Bacillati</taxon>
        <taxon>Actinomycetota</taxon>
        <taxon>Actinomycetes</taxon>
        <taxon>Micrococcales</taxon>
        <taxon>Microbacteriaceae</taxon>
        <taxon>Microbacterium</taxon>
    </lineage>
</organism>